<evidence type="ECO:0000256" key="2">
    <source>
        <dbReference type="ARBA" id="ARBA00038157"/>
    </source>
</evidence>
<dbReference type="AlphaFoldDB" id="A0A4Z0A2E2"/>
<keyword evidence="1" id="KW-0521">NADP</keyword>
<dbReference type="STRING" id="135208.A0A4Z0A2E2"/>
<dbReference type="InterPro" id="IPR050523">
    <property type="entry name" value="AKR_Detox_Biosynth"/>
</dbReference>
<dbReference type="SUPFAM" id="SSF51430">
    <property type="entry name" value="NAD(P)-linked oxidoreductase"/>
    <property type="match status" value="1"/>
</dbReference>
<proteinExistence type="inferred from homology"/>
<reference evidence="4 5" key="1">
    <citation type="submission" date="2019-02" db="EMBL/GenBank/DDBJ databases">
        <title>Genome sequencing of the rare red list fungi Hericium alpestre (H. flagellum).</title>
        <authorList>
            <person name="Buettner E."/>
            <person name="Kellner H."/>
        </authorList>
    </citation>
    <scope>NUCLEOTIDE SEQUENCE [LARGE SCALE GENOMIC DNA]</scope>
    <source>
        <strain evidence="4 5">DSM 108284</strain>
    </source>
</reference>
<protein>
    <recommendedName>
        <fullName evidence="3">NADP-dependent oxidoreductase domain-containing protein</fullName>
    </recommendedName>
</protein>
<dbReference type="InterPro" id="IPR036812">
    <property type="entry name" value="NAD(P)_OxRdtase_dom_sf"/>
</dbReference>
<evidence type="ECO:0000256" key="1">
    <source>
        <dbReference type="ARBA" id="ARBA00022857"/>
    </source>
</evidence>
<dbReference type="PANTHER" id="PTHR43364:SF7">
    <property type="entry name" value="NADP-DEPENDENT OXIDOREDUCTASE DOMAIN-CONTAINING PROTEIN-RELATED"/>
    <property type="match status" value="1"/>
</dbReference>
<evidence type="ECO:0000313" key="5">
    <source>
        <dbReference type="Proteomes" id="UP000298061"/>
    </source>
</evidence>
<comment type="similarity">
    <text evidence="2">Belongs to the aldo/keto reductase family. Aldo/keto reductase 2 subfamily.</text>
</comment>
<dbReference type="EMBL" id="SFCI01000313">
    <property type="protein sequence ID" value="TFY80620.1"/>
    <property type="molecule type" value="Genomic_DNA"/>
</dbReference>
<gene>
    <name evidence="4" type="ORF">EWM64_g3391</name>
</gene>
<accession>A0A4Z0A2E2</accession>
<name>A0A4Z0A2E2_9AGAM</name>
<dbReference type="Pfam" id="PF00248">
    <property type="entry name" value="Aldo_ket_red"/>
    <property type="match status" value="1"/>
</dbReference>
<dbReference type="Proteomes" id="UP000298061">
    <property type="component" value="Unassembled WGS sequence"/>
</dbReference>
<dbReference type="PANTHER" id="PTHR43364">
    <property type="entry name" value="NADH-SPECIFIC METHYLGLYOXAL REDUCTASE-RELATED"/>
    <property type="match status" value="1"/>
</dbReference>
<comment type="caution">
    <text evidence="4">The sequence shown here is derived from an EMBL/GenBank/DDBJ whole genome shotgun (WGS) entry which is preliminary data.</text>
</comment>
<sequence>MCRIQHALFGFSRSMNTAHAITSAAARQLSAVRAVQMDFGDRRRRYGRVTPGRLLALLRAVHCHSVLPEAPPAFHMDTNNSTNRKHLPFELTIPPHIVYLVGKPFQIIFKEAMSFFTAAPKPPTPLGLYRPLSSLAGVRVSPFQLGAMSIGNKWKSMGALDKEKSFELLDAYFALGGNFVDTASSYHDGESEEFIGEWLEKRGIRDQIVVATKYTHFYKEADPSIKQRTAYVGNNAKSLHVSVNASLEKLCTSYIDILYVHWWDWETGVEEIMNSLHNLVVSGKILYLGISDTPAWVVTKANQYARDHGKTPFVIYQGQWNVLQRSFEREIIPMARAEGLALAPWDVLAGGKLRTDAEEQRRREAGVDERGGSGWARTEAERTMSLALEKVAKEIRAKSIQAVAIAYVMQKTINVFPVIGGRKIEYLKANIEALELTLTKEHIAYIESVVPFDPGFPYTLIGDGTSQGFLMKITLGEQAVSWPHKQAIVPSKNDA</sequence>
<feature type="domain" description="NADP-dependent oxidoreductase" evidence="3">
    <location>
        <begin position="144"/>
        <end position="449"/>
    </location>
</feature>
<evidence type="ECO:0000259" key="3">
    <source>
        <dbReference type="Pfam" id="PF00248"/>
    </source>
</evidence>
<organism evidence="4 5">
    <name type="scientific">Hericium alpestre</name>
    <dbReference type="NCBI Taxonomy" id="135208"/>
    <lineage>
        <taxon>Eukaryota</taxon>
        <taxon>Fungi</taxon>
        <taxon>Dikarya</taxon>
        <taxon>Basidiomycota</taxon>
        <taxon>Agaricomycotina</taxon>
        <taxon>Agaricomycetes</taxon>
        <taxon>Russulales</taxon>
        <taxon>Hericiaceae</taxon>
        <taxon>Hericium</taxon>
    </lineage>
</organism>
<dbReference type="Gene3D" id="3.20.20.100">
    <property type="entry name" value="NADP-dependent oxidoreductase domain"/>
    <property type="match status" value="1"/>
</dbReference>
<dbReference type="OrthoDB" id="48988at2759"/>
<dbReference type="InterPro" id="IPR023210">
    <property type="entry name" value="NADP_OxRdtase_dom"/>
</dbReference>
<evidence type="ECO:0000313" key="4">
    <source>
        <dbReference type="EMBL" id="TFY80620.1"/>
    </source>
</evidence>
<keyword evidence="5" id="KW-1185">Reference proteome</keyword>